<dbReference type="RefSeq" id="WP_114834818.1">
    <property type="nucleotide sequence ID" value="NZ_LR699114.1"/>
</dbReference>
<gene>
    <name evidence="1" type="primary">cpoB</name>
    <name evidence="5" type="ORF">C8D86_11734</name>
</gene>
<feature type="repeat" description="TPR" evidence="2">
    <location>
        <begin position="260"/>
        <end position="293"/>
    </location>
</feature>
<proteinExistence type="inferred from homology"/>
<keyword evidence="1" id="KW-0132">Cell division</keyword>
<comment type="subcellular location">
    <subcellularLocation>
        <location evidence="1">Periplasm</location>
    </subcellularLocation>
</comment>
<protein>
    <recommendedName>
        <fullName evidence="1">Cell division coordinator CpoB</fullName>
    </recommendedName>
</protein>
<feature type="repeat" description="TPR" evidence="2">
    <location>
        <begin position="297"/>
        <end position="330"/>
    </location>
</feature>
<dbReference type="InterPro" id="IPR034706">
    <property type="entry name" value="CpoB"/>
</dbReference>
<comment type="similarity">
    <text evidence="1">Belongs to the CpoB family.</text>
</comment>
<evidence type="ECO:0000256" key="2">
    <source>
        <dbReference type="PROSITE-ProRule" id="PRU00339"/>
    </source>
</evidence>
<dbReference type="OrthoDB" id="9768142at2"/>
<sequence length="348" mass="37858" precursor="true">MQTFSRVIKYVGTAILISIAVPVFAESAPVYDADTMQQQFENIGADQGQDYPPAPEQESAFVPAQQLPAQQAPASVSSPVIVGSSANPEQRIARLEQRLDNLQSNNAGSRVESLQAEVQSLRGQVEQLTHQLQQLQSQQKSMFSDLDKRLAQQNVIASKTIVAPAAPDTKTSNANDEDSAPAPVTVKQSRKSLSVTPSKASAVPPETTAAKSTAGEQPNVAEEQQIYQTAYNLIKAKKYNDAISTLQKMLQKYPSGQFASNAHYWLGELYGLMSKNDQALSEFSLVVKTYPDSPRVSDAQLKVGLIYASQSKWSEAKSAFKKVINRYPGTASSRLASEQLKQIKQAGH</sequence>
<dbReference type="GO" id="GO:0043093">
    <property type="term" value="P:FtsZ-dependent cytokinesis"/>
    <property type="evidence" value="ECO:0007669"/>
    <property type="project" value="UniProtKB-UniRule"/>
</dbReference>
<dbReference type="GO" id="GO:0030288">
    <property type="term" value="C:outer membrane-bounded periplasmic space"/>
    <property type="evidence" value="ECO:0007669"/>
    <property type="project" value="UniProtKB-UniRule"/>
</dbReference>
<organism evidence="5 6">
    <name type="scientific">Aquicella lusitana</name>
    <dbReference type="NCBI Taxonomy" id="254246"/>
    <lineage>
        <taxon>Bacteria</taxon>
        <taxon>Pseudomonadati</taxon>
        <taxon>Pseudomonadota</taxon>
        <taxon>Gammaproteobacteria</taxon>
        <taxon>Legionellales</taxon>
        <taxon>Coxiellaceae</taxon>
        <taxon>Aquicella</taxon>
    </lineage>
</organism>
<feature type="region of interest" description="Disordered" evidence="3">
    <location>
        <begin position="166"/>
        <end position="219"/>
    </location>
</feature>
<evidence type="ECO:0000256" key="3">
    <source>
        <dbReference type="SAM" id="MobiDB-lite"/>
    </source>
</evidence>
<dbReference type="InterPro" id="IPR032519">
    <property type="entry name" value="YbgF_tri"/>
</dbReference>
<dbReference type="Pfam" id="PF14559">
    <property type="entry name" value="TPR_19"/>
    <property type="match status" value="1"/>
</dbReference>
<keyword evidence="1" id="KW-0574">Periplasm</keyword>
<dbReference type="AlphaFoldDB" id="A0A370GDQ0"/>
<dbReference type="Gene3D" id="1.25.40.10">
    <property type="entry name" value="Tetratricopeptide repeat domain"/>
    <property type="match status" value="1"/>
</dbReference>
<dbReference type="NCBIfam" id="TIGR02795">
    <property type="entry name" value="tol_pal_ybgF"/>
    <property type="match status" value="1"/>
</dbReference>
<keyword evidence="1" id="KW-0131">Cell cycle</keyword>
<feature type="coiled-coil region" evidence="1">
    <location>
        <begin position="85"/>
        <end position="145"/>
    </location>
</feature>
<keyword evidence="1" id="KW-0175">Coiled coil</keyword>
<dbReference type="InterPro" id="IPR014162">
    <property type="entry name" value="CpoB_C"/>
</dbReference>
<dbReference type="InterPro" id="IPR011990">
    <property type="entry name" value="TPR-like_helical_dom_sf"/>
</dbReference>
<evidence type="ECO:0000313" key="5">
    <source>
        <dbReference type="EMBL" id="RDI41817.1"/>
    </source>
</evidence>
<comment type="function">
    <text evidence="1">Mediates coordination of peptidoglycan synthesis and outer membrane constriction during cell division.</text>
</comment>
<evidence type="ECO:0000259" key="4">
    <source>
        <dbReference type="Pfam" id="PF16331"/>
    </source>
</evidence>
<evidence type="ECO:0000313" key="6">
    <source>
        <dbReference type="Proteomes" id="UP000254720"/>
    </source>
</evidence>
<reference evidence="5 6" key="1">
    <citation type="submission" date="2018-07" db="EMBL/GenBank/DDBJ databases">
        <title>Genomic Encyclopedia of Type Strains, Phase IV (KMG-IV): sequencing the most valuable type-strain genomes for metagenomic binning, comparative biology and taxonomic classification.</title>
        <authorList>
            <person name="Goeker M."/>
        </authorList>
    </citation>
    <scope>NUCLEOTIDE SEQUENCE [LARGE SCALE GENOMIC DNA]</scope>
    <source>
        <strain evidence="5 6">DSM 16500</strain>
    </source>
</reference>
<keyword evidence="2" id="KW-0802">TPR repeat</keyword>
<dbReference type="Proteomes" id="UP000254720">
    <property type="component" value="Unassembled WGS sequence"/>
</dbReference>
<keyword evidence="1" id="KW-0732">Signal</keyword>
<evidence type="ECO:0000256" key="1">
    <source>
        <dbReference type="HAMAP-Rule" id="MF_02066"/>
    </source>
</evidence>
<dbReference type="HAMAP" id="MF_02066">
    <property type="entry name" value="CpoB"/>
    <property type="match status" value="1"/>
</dbReference>
<dbReference type="PROSITE" id="PS50005">
    <property type="entry name" value="TPR"/>
    <property type="match status" value="2"/>
</dbReference>
<comment type="caution">
    <text evidence="5">The sequence shown here is derived from an EMBL/GenBank/DDBJ whole genome shotgun (WGS) entry which is preliminary data.</text>
</comment>
<dbReference type="Gene3D" id="1.20.5.110">
    <property type="match status" value="1"/>
</dbReference>
<dbReference type="InterPro" id="IPR019734">
    <property type="entry name" value="TPR_rpt"/>
</dbReference>
<dbReference type="EMBL" id="QQAX01000017">
    <property type="protein sequence ID" value="RDI41817.1"/>
    <property type="molecule type" value="Genomic_DNA"/>
</dbReference>
<keyword evidence="6" id="KW-1185">Reference proteome</keyword>
<feature type="chain" id="PRO_5017094496" description="Cell division coordinator CpoB" evidence="1">
    <location>
        <begin position="26"/>
        <end position="348"/>
    </location>
</feature>
<accession>A0A370GDQ0</accession>
<name>A0A370GDQ0_9COXI</name>
<feature type="domain" description="YbgF trimerisation" evidence="4">
    <location>
        <begin position="89"/>
        <end position="153"/>
    </location>
</feature>
<dbReference type="GO" id="GO:0070206">
    <property type="term" value="P:protein trimerization"/>
    <property type="evidence" value="ECO:0007669"/>
    <property type="project" value="InterPro"/>
</dbReference>
<dbReference type="Pfam" id="PF16331">
    <property type="entry name" value="TolA_bind_tri"/>
    <property type="match status" value="1"/>
</dbReference>
<dbReference type="SUPFAM" id="SSF48452">
    <property type="entry name" value="TPR-like"/>
    <property type="match status" value="1"/>
</dbReference>
<feature type="signal peptide" evidence="1">
    <location>
        <begin position="1"/>
        <end position="25"/>
    </location>
</feature>